<keyword evidence="2" id="KW-1185">Reference proteome</keyword>
<evidence type="ECO:0000313" key="2">
    <source>
        <dbReference type="Proteomes" id="UP000735302"/>
    </source>
</evidence>
<protein>
    <submittedName>
        <fullName evidence="1">Uncharacterized protein</fullName>
    </submittedName>
</protein>
<dbReference type="AlphaFoldDB" id="A0AAV4D7V9"/>
<sequence>PSAMFCAALYNAVLYNILSSPQHDSARLSKMSCAALCNVLRGPLQCSPLQYTEQSST</sequence>
<reference evidence="1 2" key="1">
    <citation type="journal article" date="2021" name="Elife">
        <title>Chloroplast acquisition without the gene transfer in kleptoplastic sea slugs, Plakobranchus ocellatus.</title>
        <authorList>
            <person name="Maeda T."/>
            <person name="Takahashi S."/>
            <person name="Yoshida T."/>
            <person name="Shimamura S."/>
            <person name="Takaki Y."/>
            <person name="Nagai Y."/>
            <person name="Toyoda A."/>
            <person name="Suzuki Y."/>
            <person name="Arimoto A."/>
            <person name="Ishii H."/>
            <person name="Satoh N."/>
            <person name="Nishiyama T."/>
            <person name="Hasebe M."/>
            <person name="Maruyama T."/>
            <person name="Minagawa J."/>
            <person name="Obokata J."/>
            <person name="Shigenobu S."/>
        </authorList>
    </citation>
    <scope>NUCLEOTIDE SEQUENCE [LARGE SCALE GENOMIC DNA]</scope>
</reference>
<organism evidence="1 2">
    <name type="scientific">Plakobranchus ocellatus</name>
    <dbReference type="NCBI Taxonomy" id="259542"/>
    <lineage>
        <taxon>Eukaryota</taxon>
        <taxon>Metazoa</taxon>
        <taxon>Spiralia</taxon>
        <taxon>Lophotrochozoa</taxon>
        <taxon>Mollusca</taxon>
        <taxon>Gastropoda</taxon>
        <taxon>Heterobranchia</taxon>
        <taxon>Euthyneura</taxon>
        <taxon>Panpulmonata</taxon>
        <taxon>Sacoglossa</taxon>
        <taxon>Placobranchoidea</taxon>
        <taxon>Plakobranchidae</taxon>
        <taxon>Plakobranchus</taxon>
    </lineage>
</organism>
<comment type="caution">
    <text evidence="1">The sequence shown here is derived from an EMBL/GenBank/DDBJ whole genome shotgun (WGS) entry which is preliminary data.</text>
</comment>
<accession>A0AAV4D7V9</accession>
<dbReference type="Proteomes" id="UP000735302">
    <property type="component" value="Unassembled WGS sequence"/>
</dbReference>
<gene>
    <name evidence="1" type="ORF">PoB_006680400</name>
</gene>
<evidence type="ECO:0000313" key="1">
    <source>
        <dbReference type="EMBL" id="GFO40299.1"/>
    </source>
</evidence>
<feature type="non-terminal residue" evidence="1">
    <location>
        <position position="1"/>
    </location>
</feature>
<proteinExistence type="predicted"/>
<dbReference type="EMBL" id="BLXT01007605">
    <property type="protein sequence ID" value="GFO40299.1"/>
    <property type="molecule type" value="Genomic_DNA"/>
</dbReference>
<name>A0AAV4D7V9_9GAST</name>